<gene>
    <name evidence="2" type="ORF">KHU32_12425</name>
</gene>
<proteinExistence type="predicted"/>
<evidence type="ECO:0000313" key="2">
    <source>
        <dbReference type="EMBL" id="MBS7811746.1"/>
    </source>
</evidence>
<dbReference type="GO" id="GO:0016746">
    <property type="term" value="F:acyltransferase activity"/>
    <property type="evidence" value="ECO:0007669"/>
    <property type="project" value="UniProtKB-KW"/>
</dbReference>
<dbReference type="EC" id="2.3.1.-" evidence="2"/>
<dbReference type="SUPFAM" id="SSF55729">
    <property type="entry name" value="Acyl-CoA N-acyltransferases (Nat)"/>
    <property type="match status" value="1"/>
</dbReference>
<accession>A0ABS5QDJ7</accession>
<dbReference type="EMBL" id="JAHCDA010000002">
    <property type="protein sequence ID" value="MBS7811746.1"/>
    <property type="molecule type" value="Genomic_DNA"/>
</dbReference>
<keyword evidence="2" id="KW-0808">Transferase</keyword>
<evidence type="ECO:0000313" key="3">
    <source>
        <dbReference type="Proteomes" id="UP000766336"/>
    </source>
</evidence>
<organism evidence="2 3">
    <name type="scientific">Roseococcus pinisoli</name>
    <dbReference type="NCBI Taxonomy" id="2835040"/>
    <lineage>
        <taxon>Bacteria</taxon>
        <taxon>Pseudomonadati</taxon>
        <taxon>Pseudomonadota</taxon>
        <taxon>Alphaproteobacteria</taxon>
        <taxon>Acetobacterales</taxon>
        <taxon>Roseomonadaceae</taxon>
        <taxon>Roseococcus</taxon>
    </lineage>
</organism>
<keyword evidence="2" id="KW-0012">Acyltransferase</keyword>
<feature type="domain" description="BioF2-like acetyltransferase" evidence="1">
    <location>
        <begin position="41"/>
        <end position="126"/>
    </location>
</feature>
<reference evidence="2 3" key="1">
    <citation type="submission" date="2021-05" db="EMBL/GenBank/DDBJ databases">
        <title>Roseococcus sp. XZZS9, whole genome shotgun sequencing project.</title>
        <authorList>
            <person name="Zhao G."/>
            <person name="Shen L."/>
        </authorList>
    </citation>
    <scope>NUCLEOTIDE SEQUENCE [LARGE SCALE GENOMIC DNA]</scope>
    <source>
        <strain evidence="2 3">XZZS9</strain>
    </source>
</reference>
<keyword evidence="3" id="KW-1185">Reference proteome</keyword>
<name>A0ABS5QDJ7_9PROT</name>
<dbReference type="InterPro" id="IPR016181">
    <property type="entry name" value="Acyl_CoA_acyltransferase"/>
</dbReference>
<dbReference type="Proteomes" id="UP000766336">
    <property type="component" value="Unassembled WGS sequence"/>
</dbReference>
<dbReference type="InterPro" id="IPR038740">
    <property type="entry name" value="BioF2-like_GNAT_dom"/>
</dbReference>
<comment type="caution">
    <text evidence="2">The sequence shown here is derived from an EMBL/GenBank/DDBJ whole genome shotgun (WGS) entry which is preliminary data.</text>
</comment>
<sequence>MAGHHRPVCAARPGLPGGHGKRLSGTDLAARTHPGPAVWRLEALWQAIARGTSWIDLVALRYDAQLEAPAAPPIAWRSWRILPTYAAGEWMRFSCGRALMKAMIEWSIAQGFRIFDLTVGDEAYKKDWTDHSMPLYAWQQGVTLPGRGFLVLQGIRAWA</sequence>
<protein>
    <submittedName>
        <fullName evidence="2">GNAT family N-acetyltransferase</fullName>
        <ecNumber evidence="2">2.3.1.-</ecNumber>
    </submittedName>
</protein>
<dbReference type="Pfam" id="PF13480">
    <property type="entry name" value="Acetyltransf_6"/>
    <property type="match status" value="1"/>
</dbReference>
<evidence type="ECO:0000259" key="1">
    <source>
        <dbReference type="Pfam" id="PF13480"/>
    </source>
</evidence>